<dbReference type="InterPro" id="IPR036390">
    <property type="entry name" value="WH_DNA-bd_sf"/>
</dbReference>
<keyword evidence="1" id="KW-0805">Transcription regulation</keyword>
<evidence type="ECO:0000313" key="6">
    <source>
        <dbReference type="Proteomes" id="UP001060336"/>
    </source>
</evidence>
<dbReference type="SUPFAM" id="SSF64288">
    <property type="entry name" value="Chorismate lyase-like"/>
    <property type="match status" value="1"/>
</dbReference>
<dbReference type="SMART" id="SM00866">
    <property type="entry name" value="UTRA"/>
    <property type="match status" value="1"/>
</dbReference>
<dbReference type="SUPFAM" id="SSF46785">
    <property type="entry name" value="Winged helix' DNA-binding domain"/>
    <property type="match status" value="1"/>
</dbReference>
<name>A0A9J7APJ5_9PROT</name>
<dbReference type="InterPro" id="IPR028978">
    <property type="entry name" value="Chorismate_lyase_/UTRA_dom_sf"/>
</dbReference>
<gene>
    <name evidence="5" type="ORF">NUH88_12670</name>
</gene>
<protein>
    <submittedName>
        <fullName evidence="5">GntR family transcriptional regulator</fullName>
    </submittedName>
</protein>
<sequence length="243" mass="27362">MAVTRVGDVKLYGLVCDGLRRQIRSGMLKRGDRLPSLEQLAVDFGVSLITVRKAVEILEDERLLERQQGRGTFVADTGNAREWLRLSTTWSDLMQGYADTRGTMENEVLLLREDQHPVFRDRSAGDLAENYVFMRRRHFVEGLAYAYTDLYLDQDLYRRAPEAFRNDMVLRVLGGLDGFEIGEATQSVTIGSAGPETADILNLIVGAPVGELLREVIGVDGRLVYHGEVVYRGDLVRIDTRLI</sequence>
<dbReference type="Gene3D" id="1.10.10.10">
    <property type="entry name" value="Winged helix-like DNA-binding domain superfamily/Winged helix DNA-binding domain"/>
    <property type="match status" value="1"/>
</dbReference>
<evidence type="ECO:0000259" key="4">
    <source>
        <dbReference type="PROSITE" id="PS50949"/>
    </source>
</evidence>
<evidence type="ECO:0000313" key="5">
    <source>
        <dbReference type="EMBL" id="UUX48268.1"/>
    </source>
</evidence>
<reference evidence="5" key="1">
    <citation type="submission" date="2022-08" db="EMBL/GenBank/DDBJ databases">
        <title>Nisaea acidiphila sp. nov., isolated from a marine algal debris and emended description of the genus Nisaea Urios et al. 2008.</title>
        <authorList>
            <person name="Kwon K."/>
        </authorList>
    </citation>
    <scope>NUCLEOTIDE SEQUENCE</scope>
    <source>
        <strain evidence="5">MEBiC11861</strain>
    </source>
</reference>
<evidence type="ECO:0000256" key="2">
    <source>
        <dbReference type="ARBA" id="ARBA00023125"/>
    </source>
</evidence>
<feature type="domain" description="HTH gntR-type" evidence="4">
    <location>
        <begin position="9"/>
        <end position="77"/>
    </location>
</feature>
<dbReference type="RefSeq" id="WP_257766776.1">
    <property type="nucleotide sequence ID" value="NZ_CP102480.1"/>
</dbReference>
<organism evidence="5 6">
    <name type="scientific">Nisaea acidiphila</name>
    <dbReference type="NCBI Taxonomy" id="1862145"/>
    <lineage>
        <taxon>Bacteria</taxon>
        <taxon>Pseudomonadati</taxon>
        <taxon>Pseudomonadota</taxon>
        <taxon>Alphaproteobacteria</taxon>
        <taxon>Rhodospirillales</taxon>
        <taxon>Thalassobaculaceae</taxon>
        <taxon>Nisaea</taxon>
    </lineage>
</organism>
<dbReference type="InterPro" id="IPR036388">
    <property type="entry name" value="WH-like_DNA-bd_sf"/>
</dbReference>
<keyword evidence="2" id="KW-0238">DNA-binding</keyword>
<dbReference type="GO" id="GO:0003677">
    <property type="term" value="F:DNA binding"/>
    <property type="evidence" value="ECO:0007669"/>
    <property type="project" value="UniProtKB-KW"/>
</dbReference>
<accession>A0A9J7APJ5</accession>
<dbReference type="InterPro" id="IPR050679">
    <property type="entry name" value="Bact_HTH_transcr_reg"/>
</dbReference>
<dbReference type="PANTHER" id="PTHR44846:SF17">
    <property type="entry name" value="GNTR-FAMILY TRANSCRIPTIONAL REGULATOR"/>
    <property type="match status" value="1"/>
</dbReference>
<dbReference type="KEGG" id="naci:NUH88_12670"/>
<keyword evidence="3" id="KW-0804">Transcription</keyword>
<proteinExistence type="predicted"/>
<dbReference type="GO" id="GO:0003700">
    <property type="term" value="F:DNA-binding transcription factor activity"/>
    <property type="evidence" value="ECO:0007669"/>
    <property type="project" value="InterPro"/>
</dbReference>
<evidence type="ECO:0000256" key="3">
    <source>
        <dbReference type="ARBA" id="ARBA00023163"/>
    </source>
</evidence>
<dbReference type="EMBL" id="CP102480">
    <property type="protein sequence ID" value="UUX48268.1"/>
    <property type="molecule type" value="Genomic_DNA"/>
</dbReference>
<dbReference type="Pfam" id="PF00392">
    <property type="entry name" value="GntR"/>
    <property type="match status" value="1"/>
</dbReference>
<dbReference type="PANTHER" id="PTHR44846">
    <property type="entry name" value="MANNOSYL-D-GLYCERATE TRANSPORT/METABOLISM SYSTEM REPRESSOR MNGR-RELATED"/>
    <property type="match status" value="1"/>
</dbReference>
<dbReference type="CDD" id="cd07377">
    <property type="entry name" value="WHTH_GntR"/>
    <property type="match status" value="1"/>
</dbReference>
<dbReference type="InterPro" id="IPR000524">
    <property type="entry name" value="Tscrpt_reg_HTH_GntR"/>
</dbReference>
<keyword evidence="6" id="KW-1185">Reference proteome</keyword>
<dbReference type="SMART" id="SM00345">
    <property type="entry name" value="HTH_GNTR"/>
    <property type="match status" value="1"/>
</dbReference>
<dbReference type="InterPro" id="IPR011663">
    <property type="entry name" value="UTRA"/>
</dbReference>
<dbReference type="Proteomes" id="UP001060336">
    <property type="component" value="Chromosome"/>
</dbReference>
<evidence type="ECO:0000256" key="1">
    <source>
        <dbReference type="ARBA" id="ARBA00023015"/>
    </source>
</evidence>
<dbReference type="GO" id="GO:0045892">
    <property type="term" value="P:negative regulation of DNA-templated transcription"/>
    <property type="evidence" value="ECO:0007669"/>
    <property type="project" value="TreeGrafter"/>
</dbReference>
<dbReference type="PROSITE" id="PS50949">
    <property type="entry name" value="HTH_GNTR"/>
    <property type="match status" value="1"/>
</dbReference>
<dbReference type="Gene3D" id="3.40.1410.10">
    <property type="entry name" value="Chorismate lyase-like"/>
    <property type="match status" value="1"/>
</dbReference>
<dbReference type="AlphaFoldDB" id="A0A9J7APJ5"/>
<dbReference type="Pfam" id="PF07702">
    <property type="entry name" value="UTRA"/>
    <property type="match status" value="1"/>
</dbReference>